<dbReference type="PANTHER" id="PTHR42648">
    <property type="entry name" value="TRANSPOSASE, PUTATIVE-RELATED"/>
    <property type="match status" value="1"/>
</dbReference>
<reference evidence="5" key="1">
    <citation type="journal article" date="2019" name="Sci. Rep.">
        <title>Draft genome of Tanacetum cinerariifolium, the natural source of mosquito coil.</title>
        <authorList>
            <person name="Yamashiro T."/>
            <person name="Shiraishi A."/>
            <person name="Satake H."/>
            <person name="Nakayama K."/>
        </authorList>
    </citation>
    <scope>NUCLEOTIDE SEQUENCE</scope>
</reference>
<dbReference type="SUPFAM" id="SSF56672">
    <property type="entry name" value="DNA/RNA polymerases"/>
    <property type="match status" value="1"/>
</dbReference>
<dbReference type="Pfam" id="PF07727">
    <property type="entry name" value="RVT_2"/>
    <property type="match status" value="2"/>
</dbReference>
<dbReference type="GO" id="GO:0003676">
    <property type="term" value="F:nucleic acid binding"/>
    <property type="evidence" value="ECO:0007669"/>
    <property type="project" value="InterPro"/>
</dbReference>
<dbReference type="Pfam" id="PF03732">
    <property type="entry name" value="Retrotrans_gag"/>
    <property type="match status" value="1"/>
</dbReference>
<organism evidence="5">
    <name type="scientific">Tanacetum cinerariifolium</name>
    <name type="common">Dalmatian daisy</name>
    <name type="synonym">Chrysanthemum cinerariifolium</name>
    <dbReference type="NCBI Taxonomy" id="118510"/>
    <lineage>
        <taxon>Eukaryota</taxon>
        <taxon>Viridiplantae</taxon>
        <taxon>Streptophyta</taxon>
        <taxon>Embryophyta</taxon>
        <taxon>Tracheophyta</taxon>
        <taxon>Spermatophyta</taxon>
        <taxon>Magnoliopsida</taxon>
        <taxon>eudicotyledons</taxon>
        <taxon>Gunneridae</taxon>
        <taxon>Pentapetalae</taxon>
        <taxon>asterids</taxon>
        <taxon>campanulids</taxon>
        <taxon>Asterales</taxon>
        <taxon>Asteraceae</taxon>
        <taxon>Asteroideae</taxon>
        <taxon>Anthemideae</taxon>
        <taxon>Anthemidinae</taxon>
        <taxon>Tanacetum</taxon>
    </lineage>
</organism>
<proteinExistence type="predicted"/>
<feature type="domain" description="Integrase catalytic" evidence="4">
    <location>
        <begin position="249"/>
        <end position="408"/>
    </location>
</feature>
<dbReference type="InterPro" id="IPR043502">
    <property type="entry name" value="DNA/RNA_pol_sf"/>
</dbReference>
<name>A0A6L2K7Y4_TANCI</name>
<feature type="compositionally biased region" description="Acidic residues" evidence="3">
    <location>
        <begin position="35"/>
        <end position="66"/>
    </location>
</feature>
<dbReference type="InterPro" id="IPR012337">
    <property type="entry name" value="RNaseH-like_sf"/>
</dbReference>
<evidence type="ECO:0000313" key="5">
    <source>
        <dbReference type="EMBL" id="GEU44842.1"/>
    </source>
</evidence>
<dbReference type="GO" id="GO:0015074">
    <property type="term" value="P:DNA integration"/>
    <property type="evidence" value="ECO:0007669"/>
    <property type="project" value="InterPro"/>
</dbReference>
<keyword evidence="2" id="KW-0378">Hydrolase</keyword>
<dbReference type="InterPro" id="IPR001584">
    <property type="entry name" value="Integrase_cat-core"/>
</dbReference>
<dbReference type="EMBL" id="BKCJ010001900">
    <property type="protein sequence ID" value="GEU44842.1"/>
    <property type="molecule type" value="Genomic_DNA"/>
</dbReference>
<dbReference type="InterPro" id="IPR036397">
    <property type="entry name" value="RNaseH_sf"/>
</dbReference>
<dbReference type="InterPro" id="IPR005162">
    <property type="entry name" value="Retrotrans_gag_dom"/>
</dbReference>
<evidence type="ECO:0000256" key="1">
    <source>
        <dbReference type="ARBA" id="ARBA00022723"/>
    </source>
</evidence>
<protein>
    <submittedName>
        <fullName evidence="5">Retrovirus-related Pol polyprotein from transposon TNT 1-94</fullName>
    </submittedName>
</protein>
<dbReference type="GO" id="GO:0046872">
    <property type="term" value="F:metal ion binding"/>
    <property type="evidence" value="ECO:0007669"/>
    <property type="project" value="UniProtKB-KW"/>
</dbReference>
<evidence type="ECO:0000256" key="3">
    <source>
        <dbReference type="SAM" id="MobiDB-lite"/>
    </source>
</evidence>
<dbReference type="Gene3D" id="3.30.420.10">
    <property type="entry name" value="Ribonuclease H-like superfamily/Ribonuclease H"/>
    <property type="match status" value="1"/>
</dbReference>
<gene>
    <name evidence="5" type="ORF">Tci_016820</name>
</gene>
<dbReference type="PANTHER" id="PTHR42648:SF32">
    <property type="entry name" value="RIBONUCLEASE H-LIKE DOMAIN, GAG-PRE-INTEGRASE DOMAIN PROTEIN-RELATED"/>
    <property type="match status" value="1"/>
</dbReference>
<feature type="compositionally biased region" description="Basic and acidic residues" evidence="3">
    <location>
        <begin position="195"/>
        <end position="204"/>
    </location>
</feature>
<dbReference type="PROSITE" id="PS50994">
    <property type="entry name" value="INTEGRASE"/>
    <property type="match status" value="1"/>
</dbReference>
<evidence type="ECO:0000259" key="4">
    <source>
        <dbReference type="PROSITE" id="PS50994"/>
    </source>
</evidence>
<dbReference type="GO" id="GO:0016787">
    <property type="term" value="F:hydrolase activity"/>
    <property type="evidence" value="ECO:0007669"/>
    <property type="project" value="UniProtKB-KW"/>
</dbReference>
<dbReference type="InterPro" id="IPR013103">
    <property type="entry name" value="RVT_2"/>
</dbReference>
<dbReference type="SUPFAM" id="SSF53098">
    <property type="entry name" value="Ribonuclease H-like"/>
    <property type="match status" value="1"/>
</dbReference>
<dbReference type="InterPro" id="IPR039537">
    <property type="entry name" value="Retrotran_Ty1/copia-like"/>
</dbReference>
<evidence type="ECO:0000256" key="2">
    <source>
        <dbReference type="ARBA" id="ARBA00022801"/>
    </source>
</evidence>
<sequence length="1313" mass="149458">MVNVIPPDHVDEVPVVEPNQHYDVPVVLEPVLVNEAEDPKEDEFEEEEDPQEEEDDMEINIEEDKNEPELTYPYEEVDPLNPPSLASEFEHDDEIDVENPIEHEDETVLASVHETAHALVEKKGKAKDKFYGKLILELGNEVRSSMEQGTATMEKLVEKLGNTVDEVACKKLKKELEEARFSNTFLRVASSSSLRRPESKDTNSKKRVLLNNKSKNASKEDKKSHSSVTFDSNKNDTMNLIFSKSKANVLKEKTIIVVHDGSNLERALFTSLVAMKSRNLRAISVLAKSRFSVATPPKATNKIQQNMKVQVLKVRSDSGTEFKNEKLRSYYENLGIMHQTSIARTPKQNGVERRNNTLVAAARMMLIFSRLPEFLWAEAISIACFTQNISLVHTMYNKMPYELIKGRKPNVQYFHVFDSLCYLTNDRDDLEKMKPKSDIDPLPLGLVYIQEKEVKPKGLYFGFCLDEKQSTRKIGISKNPSKTVSPFSNPERSFCKLNMKEQSVKSEGTSQKDSEFESALEFKFHLKEEEMADDGRTMADLAKTTRTGASSEITRPALMVKNFEIKGQFLHMILNQCQFSGALGSITMWDQMQERLLARFFPPALSKNLLSEITNFVQMLGETLYEAWERLKKYLRQCPQHGLNFTVHTHEWYAQQDEVGRRATTKAIEADGVSKIATLTNQMAMFIKKFDKLIATVVKILVGCESYGGPHLIRDCDDKPMSSSEDACSVNQRQGNFQYGGSNDNTLYYIDTIEPPIEENIKGIFKEDLFDTNFIKGKDMNMSSEEVLIKPTYLIENDPFPRSNKDGEIKREYAFLESESKLPVIISSDLIGNEKEKLIEVLKANKEAIASNTKVSSSEEPVAQEPTTLVFDDNSNEQVQEDVAELDGNTFMNPFSTPEWTKDHPIEQVIGDPSKLVSTRSRLYTDVEMCLYVLTMDVKTAFLNGTLKEEVFVSQPGGFVEPDFPNHVYHLKKALYGLKQALKAWYDKLSSFLIDHHFIKVMGEMKFFLGLQVHQSPRRIFINQSQYTMKLLKNHGMEKCDAITTPMATTRIDADLKGTLTDQTKYRSMFGGLMYLIATRPSIAFATFPCFDPGTCGLWAHHASAAQTVYTNEESPSTSSIIVEEQEAPPIVTTSEEQTSSISLNNADEFSQEDSADFDGDTVFFLYDAPNFKEAESSTTALDPLNMHEFHQIESMQDEVHQFERLDVWELVPRPDGKNIIAVKWIWKNKSDADTIVFRNQSRLVRRVTSRTKGIYFEESFAPFTRLEAVRMFVAYVAHKNFIIFQMDVKTAFLNGPLKEEVYISQPDRFVDP</sequence>
<feature type="region of interest" description="Disordered" evidence="3">
    <location>
        <begin position="33"/>
        <end position="83"/>
    </location>
</feature>
<comment type="caution">
    <text evidence="5">The sequence shown here is derived from an EMBL/GenBank/DDBJ whole genome shotgun (WGS) entry which is preliminary data.</text>
</comment>
<feature type="region of interest" description="Disordered" evidence="3">
    <location>
        <begin position="192"/>
        <end position="230"/>
    </location>
</feature>
<accession>A0A6L2K7Y4</accession>
<keyword evidence="1" id="KW-0479">Metal-binding</keyword>